<gene>
    <name evidence="3" type="ORF">ACH5RR_035997</name>
</gene>
<comment type="caution">
    <text evidence="3">The sequence shown here is derived from an EMBL/GenBank/DDBJ whole genome shotgun (WGS) entry which is preliminary data.</text>
</comment>
<evidence type="ECO:0000313" key="3">
    <source>
        <dbReference type="EMBL" id="KAL3501548.1"/>
    </source>
</evidence>
<dbReference type="SMART" id="SM00256">
    <property type="entry name" value="FBOX"/>
    <property type="match status" value="1"/>
</dbReference>
<sequence length="257" mass="29604">MCILQMWISSLWNQLAVSIIRALTPKISTIIPPLPDDILVEILSKLPAKSVLVCRCVCRSWKDLTSTPEFLALHLNKNRVPTIVVQQRTICDSKKEISLIDCWGATEKTTRTPRKISVSSDSQIPEFLYACNGLLIFLEDCKLQHYCLLNPTTQQKVRLFTPEGSIYGVFFHPFVKAQYCVLWGGLFLRKDGRLRIRILDLDWSKSQSHEQTLNWRELSYDDDDAPVSHEPKFQSPPVIVDGVFYWMVGYRFATSRH</sequence>
<accession>A0ABD2Y357</accession>
<dbReference type="PROSITE" id="PS50181">
    <property type="entry name" value="FBOX"/>
    <property type="match status" value="1"/>
</dbReference>
<dbReference type="SUPFAM" id="SSF81383">
    <property type="entry name" value="F-box domain"/>
    <property type="match status" value="1"/>
</dbReference>
<feature type="signal peptide" evidence="1">
    <location>
        <begin position="1"/>
        <end position="22"/>
    </location>
</feature>
<organism evidence="3 4">
    <name type="scientific">Cinchona calisaya</name>
    <dbReference type="NCBI Taxonomy" id="153742"/>
    <lineage>
        <taxon>Eukaryota</taxon>
        <taxon>Viridiplantae</taxon>
        <taxon>Streptophyta</taxon>
        <taxon>Embryophyta</taxon>
        <taxon>Tracheophyta</taxon>
        <taxon>Spermatophyta</taxon>
        <taxon>Magnoliopsida</taxon>
        <taxon>eudicotyledons</taxon>
        <taxon>Gunneridae</taxon>
        <taxon>Pentapetalae</taxon>
        <taxon>asterids</taxon>
        <taxon>lamiids</taxon>
        <taxon>Gentianales</taxon>
        <taxon>Rubiaceae</taxon>
        <taxon>Cinchonoideae</taxon>
        <taxon>Cinchoneae</taxon>
        <taxon>Cinchona</taxon>
    </lineage>
</organism>
<dbReference type="InterPro" id="IPR036047">
    <property type="entry name" value="F-box-like_dom_sf"/>
</dbReference>
<dbReference type="InterPro" id="IPR050796">
    <property type="entry name" value="SCF_F-box_component"/>
</dbReference>
<dbReference type="EMBL" id="JBJUIK010000015">
    <property type="protein sequence ID" value="KAL3501548.1"/>
    <property type="molecule type" value="Genomic_DNA"/>
</dbReference>
<evidence type="ECO:0000259" key="2">
    <source>
        <dbReference type="PROSITE" id="PS50181"/>
    </source>
</evidence>
<dbReference type="PANTHER" id="PTHR31672">
    <property type="entry name" value="BNACNNG10540D PROTEIN"/>
    <property type="match status" value="1"/>
</dbReference>
<feature type="chain" id="PRO_5044890683" description="F-box domain-containing protein" evidence="1">
    <location>
        <begin position="23"/>
        <end position="257"/>
    </location>
</feature>
<protein>
    <recommendedName>
        <fullName evidence="2">F-box domain-containing protein</fullName>
    </recommendedName>
</protein>
<dbReference type="AlphaFoldDB" id="A0ABD2Y357"/>
<proteinExistence type="predicted"/>
<dbReference type="CDD" id="cd22157">
    <property type="entry name" value="F-box_AtFBW1-like"/>
    <property type="match status" value="1"/>
</dbReference>
<name>A0ABD2Y357_9GENT</name>
<dbReference type="InterPro" id="IPR001810">
    <property type="entry name" value="F-box_dom"/>
</dbReference>
<dbReference type="Proteomes" id="UP001630127">
    <property type="component" value="Unassembled WGS sequence"/>
</dbReference>
<keyword evidence="1" id="KW-0732">Signal</keyword>
<dbReference type="Pfam" id="PF00646">
    <property type="entry name" value="F-box"/>
    <property type="match status" value="1"/>
</dbReference>
<dbReference type="Gene3D" id="1.20.1280.50">
    <property type="match status" value="1"/>
</dbReference>
<evidence type="ECO:0000256" key="1">
    <source>
        <dbReference type="SAM" id="SignalP"/>
    </source>
</evidence>
<feature type="domain" description="F-box" evidence="2">
    <location>
        <begin position="28"/>
        <end position="75"/>
    </location>
</feature>
<keyword evidence="4" id="KW-1185">Reference proteome</keyword>
<reference evidence="3 4" key="1">
    <citation type="submission" date="2024-11" db="EMBL/GenBank/DDBJ databases">
        <title>A near-complete genome assembly of Cinchona calisaya.</title>
        <authorList>
            <person name="Lian D.C."/>
            <person name="Zhao X.W."/>
            <person name="Wei L."/>
        </authorList>
    </citation>
    <scope>NUCLEOTIDE SEQUENCE [LARGE SCALE GENOMIC DNA]</scope>
    <source>
        <tissue evidence="3">Nenye</tissue>
    </source>
</reference>
<evidence type="ECO:0000313" key="4">
    <source>
        <dbReference type="Proteomes" id="UP001630127"/>
    </source>
</evidence>